<protein>
    <submittedName>
        <fullName evidence="3">Amidohydrolase</fullName>
    </submittedName>
</protein>
<dbReference type="PANTHER" id="PTHR43569">
    <property type="entry name" value="AMIDOHYDROLASE"/>
    <property type="match status" value="1"/>
</dbReference>
<dbReference type="Gene3D" id="3.20.20.140">
    <property type="entry name" value="Metal-dependent hydrolases"/>
    <property type="match status" value="1"/>
</dbReference>
<evidence type="ECO:0000256" key="1">
    <source>
        <dbReference type="ARBA" id="ARBA00038310"/>
    </source>
</evidence>
<dbReference type="Pfam" id="PF04909">
    <property type="entry name" value="Amidohydro_2"/>
    <property type="match status" value="1"/>
</dbReference>
<comment type="similarity">
    <text evidence="1">Belongs to the metallo-dependent hydrolases superfamily.</text>
</comment>
<evidence type="ECO:0000259" key="2">
    <source>
        <dbReference type="Pfam" id="PF04909"/>
    </source>
</evidence>
<evidence type="ECO:0000313" key="3">
    <source>
        <dbReference type="EMBL" id="KUL56119.1"/>
    </source>
</evidence>
<feature type="domain" description="Amidohydrolase-related" evidence="2">
    <location>
        <begin position="9"/>
        <end position="280"/>
    </location>
</feature>
<reference evidence="4" key="1">
    <citation type="submission" date="2015-10" db="EMBL/GenBank/DDBJ databases">
        <authorList>
            <person name="Ju K.-S."/>
            <person name="Doroghazi J.R."/>
            <person name="Metcalf W.W."/>
        </authorList>
    </citation>
    <scope>NUCLEOTIDE SEQUENCE [LARGE SCALE GENOMIC DNA]</scope>
    <source>
        <strain evidence="4">NRRL F-8817</strain>
    </source>
</reference>
<dbReference type="AlphaFoldDB" id="A0A0X3WGW1"/>
<dbReference type="OrthoDB" id="5450317at2"/>
<accession>A0A0X3WGW1</accession>
<keyword evidence="3" id="KW-0378">Hydrolase</keyword>
<dbReference type="Proteomes" id="UP000053413">
    <property type="component" value="Unassembled WGS sequence"/>
</dbReference>
<sequence>MAPRMSAGIDAHVHLWDRAMDPQDWIDAETMAPIARGFGASDLSEMLASTGLDRAVVVQSSNSLEESIRLAELDSPAIAGLVAWVDLAAEVGPQLDRIRENAAVPVVGVRHLAHIDPDPQWLMREEISAGLTVLEDENLCFDLVVREWQLPQATRLAARHSGLRFVLDHLGGPPEPGQDMSRWASRLRELTRQPNVVAKVSGLTSGLAPGSWRAADLAAQVTLALESFGPERLLYGSDWPLAELGGGAAPWKSAVEALLDGLSTAERARVFGGNAADVYSLS</sequence>
<dbReference type="SUPFAM" id="SSF51556">
    <property type="entry name" value="Metallo-dependent hydrolases"/>
    <property type="match status" value="1"/>
</dbReference>
<organism evidence="3 4">
    <name type="scientific">Streptomyces violaceusniger</name>
    <dbReference type="NCBI Taxonomy" id="68280"/>
    <lineage>
        <taxon>Bacteria</taxon>
        <taxon>Bacillati</taxon>
        <taxon>Actinomycetota</taxon>
        <taxon>Actinomycetes</taxon>
        <taxon>Kitasatosporales</taxon>
        <taxon>Streptomycetaceae</taxon>
        <taxon>Streptomyces</taxon>
        <taxon>Streptomyces violaceusniger group</taxon>
    </lineage>
</organism>
<name>A0A0X3WGW1_STRVO</name>
<dbReference type="GO" id="GO:0016787">
    <property type="term" value="F:hydrolase activity"/>
    <property type="evidence" value="ECO:0007669"/>
    <property type="project" value="UniProtKB-KW"/>
</dbReference>
<dbReference type="InterPro" id="IPR052350">
    <property type="entry name" value="Metallo-dep_Lactonases"/>
</dbReference>
<dbReference type="PANTHER" id="PTHR43569:SF2">
    <property type="entry name" value="AMIDOHYDROLASE-RELATED DOMAIN-CONTAINING PROTEIN"/>
    <property type="match status" value="1"/>
</dbReference>
<dbReference type="InterPro" id="IPR006680">
    <property type="entry name" value="Amidohydro-rel"/>
</dbReference>
<comment type="caution">
    <text evidence="3">The sequence shown here is derived from an EMBL/GenBank/DDBJ whole genome shotgun (WGS) entry which is preliminary data.</text>
</comment>
<dbReference type="InterPro" id="IPR032466">
    <property type="entry name" value="Metal_Hydrolase"/>
</dbReference>
<proteinExistence type="inferred from homology"/>
<evidence type="ECO:0000313" key="4">
    <source>
        <dbReference type="Proteomes" id="UP000053413"/>
    </source>
</evidence>
<gene>
    <name evidence="3" type="ORF">ADL28_21475</name>
</gene>
<dbReference type="EMBL" id="LLZJ01000266">
    <property type="protein sequence ID" value="KUL56119.1"/>
    <property type="molecule type" value="Genomic_DNA"/>
</dbReference>